<gene>
    <name evidence="2" type="ORF">LzC2_20580</name>
</gene>
<dbReference type="EMBL" id="WTPX01000057">
    <property type="protein sequence ID" value="NNJ25979.1"/>
    <property type="molecule type" value="Genomic_DNA"/>
</dbReference>
<sequence>MRGAAESEANAAAGWYDELNLAEFGLASAGERRLDGKKTVIFEDTVWDKEARKRLPRKLAISGSDLYGLPTAKDDDVLLACVQLSAAGGFADRDVQFSRYELLKLLRWEDSTRNYRRLSKSLRRWAGLTVYSSRAFYDHRRKSWVNRDFGVIDNLIVYEREASEGAAAPQSSRFTWNQVFFDSFQAGYLKRLDWDLYCRLQSPVAKRLYRFLDKRFYRGGKVEADLRTLSERTVRLSASNHTGQHKRQLLVGIAELEREWELKPTAPAERFRREARGKWTVVFERKRRSSSKSVATDNALTGAAADLAAAGVSATMAARLAKVADERTVRTMLALFEHYRQTGKRRDAGFLVNCVRDPAGVRFPPNFVEPKAAAPRTPPDDRSKSRIRPLRDSPGGPGAKAPPAKSVAQRAFSAFWDGLDGLERAAFEREAAAACGPLLRDGLERTRTGGGAAFEAYRKLVLREHYQRIRGGPADAD</sequence>
<reference evidence="2 3" key="1">
    <citation type="journal article" date="2020" name="Syst. Appl. Microbiol.">
        <title>Alienimonas chondri sp. nov., a novel planctomycete isolated from the biofilm of the red alga Chondrus crispus.</title>
        <authorList>
            <person name="Vitorino I."/>
            <person name="Albuquerque L."/>
            <person name="Wiegand S."/>
            <person name="Kallscheuer N."/>
            <person name="da Costa M.S."/>
            <person name="Lobo-da-Cunha A."/>
            <person name="Jogler C."/>
            <person name="Lage O.M."/>
        </authorList>
    </citation>
    <scope>NUCLEOTIDE SEQUENCE [LARGE SCALE GENOMIC DNA]</scope>
    <source>
        <strain evidence="2 3">LzC2</strain>
    </source>
</reference>
<feature type="region of interest" description="Disordered" evidence="1">
    <location>
        <begin position="365"/>
        <end position="405"/>
    </location>
</feature>
<evidence type="ECO:0000256" key="1">
    <source>
        <dbReference type="SAM" id="MobiDB-lite"/>
    </source>
</evidence>
<proteinExistence type="predicted"/>
<evidence type="ECO:0000313" key="3">
    <source>
        <dbReference type="Proteomes" id="UP000609651"/>
    </source>
</evidence>
<dbReference type="Pfam" id="PF10134">
    <property type="entry name" value="RPA"/>
    <property type="match status" value="1"/>
</dbReference>
<dbReference type="RefSeq" id="WP_171186542.1">
    <property type="nucleotide sequence ID" value="NZ_WTPX01000057.1"/>
</dbReference>
<name>A0ABX1VD53_9PLAN</name>
<accession>A0ABX1VD53</accession>
<evidence type="ECO:0000313" key="2">
    <source>
        <dbReference type="EMBL" id="NNJ25979.1"/>
    </source>
</evidence>
<keyword evidence="3" id="KW-1185">Reference proteome</keyword>
<evidence type="ECO:0008006" key="4">
    <source>
        <dbReference type="Google" id="ProtNLM"/>
    </source>
</evidence>
<dbReference type="InterPro" id="IPR018777">
    <property type="entry name" value="Replication_initiator_prot_A"/>
</dbReference>
<protein>
    <recommendedName>
        <fullName evidence="4">Replication initiator protein A</fullName>
    </recommendedName>
</protein>
<organism evidence="2 3">
    <name type="scientific">Alienimonas chondri</name>
    <dbReference type="NCBI Taxonomy" id="2681879"/>
    <lineage>
        <taxon>Bacteria</taxon>
        <taxon>Pseudomonadati</taxon>
        <taxon>Planctomycetota</taxon>
        <taxon>Planctomycetia</taxon>
        <taxon>Planctomycetales</taxon>
        <taxon>Planctomycetaceae</taxon>
        <taxon>Alienimonas</taxon>
    </lineage>
</organism>
<comment type="caution">
    <text evidence="2">The sequence shown here is derived from an EMBL/GenBank/DDBJ whole genome shotgun (WGS) entry which is preliminary data.</text>
</comment>
<dbReference type="Proteomes" id="UP000609651">
    <property type="component" value="Unassembled WGS sequence"/>
</dbReference>